<organism evidence="4 5">
    <name type="scientific">Helicostylum pulchrum</name>
    <dbReference type="NCBI Taxonomy" id="562976"/>
    <lineage>
        <taxon>Eukaryota</taxon>
        <taxon>Fungi</taxon>
        <taxon>Fungi incertae sedis</taxon>
        <taxon>Mucoromycota</taxon>
        <taxon>Mucoromycotina</taxon>
        <taxon>Mucoromycetes</taxon>
        <taxon>Mucorales</taxon>
        <taxon>Mucorineae</taxon>
        <taxon>Mucoraceae</taxon>
        <taxon>Helicostylum</taxon>
    </lineage>
</organism>
<evidence type="ECO:0000256" key="1">
    <source>
        <dbReference type="SAM" id="Coils"/>
    </source>
</evidence>
<dbReference type="EMBL" id="BAABUJ010000004">
    <property type="protein sequence ID" value="GAA5794867.1"/>
    <property type="molecule type" value="Genomic_DNA"/>
</dbReference>
<dbReference type="InterPro" id="IPR019236">
    <property type="entry name" value="APP1_cat"/>
</dbReference>
<feature type="region of interest" description="Disordered" evidence="2">
    <location>
        <begin position="376"/>
        <end position="400"/>
    </location>
</feature>
<gene>
    <name evidence="4" type="ORF">HPULCUR_000215</name>
</gene>
<dbReference type="InterPro" id="IPR052935">
    <property type="entry name" value="Mg2+_PAP"/>
</dbReference>
<feature type="domain" description="Phosphatidate phosphatase APP1 catalytic" evidence="3">
    <location>
        <begin position="463"/>
        <end position="612"/>
    </location>
</feature>
<feature type="region of interest" description="Disordered" evidence="2">
    <location>
        <begin position="1"/>
        <end position="64"/>
    </location>
</feature>
<keyword evidence="5" id="KW-1185">Reference proteome</keyword>
<comment type="caution">
    <text evidence="4">The sequence shown here is derived from an EMBL/GenBank/DDBJ whole genome shotgun (WGS) entry which is preliminary data.</text>
</comment>
<dbReference type="Proteomes" id="UP001476247">
    <property type="component" value="Unassembled WGS sequence"/>
</dbReference>
<feature type="compositionally biased region" description="Low complexity" evidence="2">
    <location>
        <begin position="376"/>
        <end position="387"/>
    </location>
</feature>
<reference evidence="4 5" key="1">
    <citation type="submission" date="2024-04" db="EMBL/GenBank/DDBJ databases">
        <title>genome sequences of Mucor flavus KT1a and Helicostylum pulchrum KT1b strains isolation_sourced from the surface of a dry-aged beef.</title>
        <authorList>
            <person name="Toyotome T."/>
            <person name="Hosono M."/>
            <person name="Torimaru M."/>
            <person name="Fukuda K."/>
            <person name="Mikami N."/>
        </authorList>
    </citation>
    <scope>NUCLEOTIDE SEQUENCE [LARGE SCALE GENOMIC DNA]</scope>
    <source>
        <strain evidence="4 5">KT1b</strain>
    </source>
</reference>
<protein>
    <recommendedName>
        <fullName evidence="3">Phosphatidate phosphatase APP1 catalytic domain-containing protein</fullName>
    </recommendedName>
</protein>
<feature type="coiled-coil region" evidence="1">
    <location>
        <begin position="104"/>
        <end position="199"/>
    </location>
</feature>
<proteinExistence type="predicted"/>
<evidence type="ECO:0000256" key="2">
    <source>
        <dbReference type="SAM" id="MobiDB-lite"/>
    </source>
</evidence>
<dbReference type="PANTHER" id="PTHR28208:SF3">
    <property type="entry name" value="PHOSPHATIDATE PHOSPHATASE APP1"/>
    <property type="match status" value="1"/>
</dbReference>
<evidence type="ECO:0000313" key="5">
    <source>
        <dbReference type="Proteomes" id="UP001476247"/>
    </source>
</evidence>
<dbReference type="Pfam" id="PF09949">
    <property type="entry name" value="APP1_cat"/>
    <property type="match status" value="1"/>
</dbReference>
<evidence type="ECO:0000313" key="4">
    <source>
        <dbReference type="EMBL" id="GAA5794867.1"/>
    </source>
</evidence>
<sequence length="773" mass="86945">MVESRKRIASTSNNTNMKRAASQLPPRIVPTKASQARDKAITASLASPKPFKRRKTTLAETDPTAKSYHTKASVLKERPSWDLRGKVQDMTNLYKLNMERLDGLAKFRRELEITRDEKDSQEKEALQKAASLRTELTTIERNHVAELSDLHANQRIEYQKLEDNKLNFARRLNTLEMEVSDARNKLMNTSRQLDQETADNAYLKTSIEKTSIAFEEAETETRLIQSKMEKINTSIADRVYEIEIKRAEIKKVDGTVDELKAKLVEAHAVRDRLQGIAKTLEQNATNGNKRGITKSVAGKKSTNELSNRMFEHRFKYFLANGKRNRYFYIEATHAVDPSHTNNKRRVSYTTTMWNKSFEYPLLESIHTKPIIFNSTYSSTTSSSNNDTSTEEEEDARTTNKGVTLISESTGVFSGELHVSHDQVLKWNSERVIKIKSLDLSKKQTMSNFPTSYGLVNLIEPTGVSIISDIDDTIKCTKVLAGARTVLTNTFFNPTRAVSGMADTYSQWYKLGASFHYVSNSPFQLTHMLNNFMTNHHFPPGSFHLRESTGLLSKLGASKKPGRSKHDSICGIMRDFPEKKFILIGDSGEIDLEIYTRVATEFPGQVIKIFIRDITTSAAQLNQAATAAKKKKRYRGPTRSSASFPLFFTSNNTPKSSSSMITPPSTDDDDDYVEMLDNTASKIAELVLEPTLTGHSPVVIAPPPPSNNIHELVDLVTVPDSSSPPLPPSHNLMQLQTRLSNARGLLKDIEIVLFKDAKELCSDEKVRHALHNCT</sequence>
<dbReference type="PANTHER" id="PTHR28208">
    <property type="entry name" value="PHOSPHATIDATE PHOSPHATASE APP1"/>
    <property type="match status" value="1"/>
</dbReference>
<evidence type="ECO:0000259" key="3">
    <source>
        <dbReference type="Pfam" id="PF09949"/>
    </source>
</evidence>
<name>A0ABP9XJ83_9FUNG</name>
<accession>A0ABP9XJ83</accession>
<keyword evidence="1" id="KW-0175">Coiled coil</keyword>